<accession>A0A6A6AAE1</accession>
<dbReference type="InterPro" id="IPR038883">
    <property type="entry name" value="AN11006-like"/>
</dbReference>
<evidence type="ECO:0000313" key="1">
    <source>
        <dbReference type="EMBL" id="KAF2127651.1"/>
    </source>
</evidence>
<dbReference type="Proteomes" id="UP000799771">
    <property type="component" value="Unassembled WGS sequence"/>
</dbReference>
<protein>
    <submittedName>
        <fullName evidence="1">Uncharacterized protein</fullName>
    </submittedName>
</protein>
<organism evidence="1 2">
    <name type="scientific">Dothidotthia symphoricarpi CBS 119687</name>
    <dbReference type="NCBI Taxonomy" id="1392245"/>
    <lineage>
        <taxon>Eukaryota</taxon>
        <taxon>Fungi</taxon>
        <taxon>Dikarya</taxon>
        <taxon>Ascomycota</taxon>
        <taxon>Pezizomycotina</taxon>
        <taxon>Dothideomycetes</taxon>
        <taxon>Pleosporomycetidae</taxon>
        <taxon>Pleosporales</taxon>
        <taxon>Dothidotthiaceae</taxon>
        <taxon>Dothidotthia</taxon>
    </lineage>
</organism>
<dbReference type="PANTHER" id="PTHR42085">
    <property type="entry name" value="F-BOX DOMAIN-CONTAINING PROTEIN"/>
    <property type="match status" value="1"/>
</dbReference>
<dbReference type="InterPro" id="IPR011990">
    <property type="entry name" value="TPR-like_helical_dom_sf"/>
</dbReference>
<reference evidence="1" key="1">
    <citation type="journal article" date="2020" name="Stud. Mycol.">
        <title>101 Dothideomycetes genomes: a test case for predicting lifestyles and emergence of pathogens.</title>
        <authorList>
            <person name="Haridas S."/>
            <person name="Albert R."/>
            <person name="Binder M."/>
            <person name="Bloem J."/>
            <person name="Labutti K."/>
            <person name="Salamov A."/>
            <person name="Andreopoulos B."/>
            <person name="Baker S."/>
            <person name="Barry K."/>
            <person name="Bills G."/>
            <person name="Bluhm B."/>
            <person name="Cannon C."/>
            <person name="Castanera R."/>
            <person name="Culley D."/>
            <person name="Daum C."/>
            <person name="Ezra D."/>
            <person name="Gonzalez J."/>
            <person name="Henrissat B."/>
            <person name="Kuo A."/>
            <person name="Liang C."/>
            <person name="Lipzen A."/>
            <person name="Lutzoni F."/>
            <person name="Magnuson J."/>
            <person name="Mondo S."/>
            <person name="Nolan M."/>
            <person name="Ohm R."/>
            <person name="Pangilinan J."/>
            <person name="Park H.-J."/>
            <person name="Ramirez L."/>
            <person name="Alfaro M."/>
            <person name="Sun H."/>
            <person name="Tritt A."/>
            <person name="Yoshinaga Y."/>
            <person name="Zwiers L.-H."/>
            <person name="Turgeon B."/>
            <person name="Goodwin S."/>
            <person name="Spatafora J."/>
            <person name="Crous P."/>
            <person name="Grigoriev I."/>
        </authorList>
    </citation>
    <scope>NUCLEOTIDE SEQUENCE</scope>
    <source>
        <strain evidence="1">CBS 119687</strain>
    </source>
</reference>
<sequence length="451" mass="51466">MSAQQSSQAFRFMDLPGEIRNNVYDLLLCSWDEDLEQDQNSNGTFSRRFLKYPATALLRTSKQVHSEASDYMAKRNQFVHITCRGMDIRRLFLHEVPVVTSDERKTSQFMEYAMHLTLTKPMLSSTTFDPSEYKLMVLCSDLPFLCEKLDIESAMMDVNVTADEHRSIRAEIGFNHTYAPLSIAKFQERLLRPIATLVRGIPNLSIRGPVDSILARAVIEETAKPRWTDPDAILGEIRTGVDVGKRQWQQNNYYMASESWNYSMRTLERMRHSSSWVKLRETGGEDFVNSTADLYFTLNLLSAQFIQVDMENESDQTFIKSSGNIAIQHLQKCRMTSARFALHAAATWTPNNMQQAKMMYRHAKCLRLMKDSANGAKALRLIQAAVALSPLGDRVLEKEEKDILEWNVDIRAETVMAGMIEDARQDTHAQSQSILGSLWSYVWSGISELAS</sequence>
<gene>
    <name evidence="1" type="ORF">P153DRAFT_294727</name>
</gene>
<dbReference type="OrthoDB" id="5229512at2759"/>
<evidence type="ECO:0000313" key="2">
    <source>
        <dbReference type="Proteomes" id="UP000799771"/>
    </source>
</evidence>
<name>A0A6A6AAE1_9PLEO</name>
<dbReference type="GeneID" id="54404407"/>
<dbReference type="EMBL" id="ML977510">
    <property type="protein sequence ID" value="KAF2127651.1"/>
    <property type="molecule type" value="Genomic_DNA"/>
</dbReference>
<proteinExistence type="predicted"/>
<dbReference type="RefSeq" id="XP_033522040.1">
    <property type="nucleotide sequence ID" value="XM_033663975.1"/>
</dbReference>
<dbReference type="AlphaFoldDB" id="A0A6A6AAE1"/>
<dbReference type="PANTHER" id="PTHR42085:SF2">
    <property type="entry name" value="F-BOX DOMAIN-CONTAINING PROTEIN"/>
    <property type="match status" value="1"/>
</dbReference>
<keyword evidence="2" id="KW-1185">Reference proteome</keyword>
<dbReference type="SUPFAM" id="SSF48452">
    <property type="entry name" value="TPR-like"/>
    <property type="match status" value="1"/>
</dbReference>